<comment type="catalytic activity">
    <reaction evidence="13">
        <text>2 nitric oxide + NADH + 2 O2 = 2 nitrate + NAD(+) + H(+)</text>
        <dbReference type="Rhea" id="RHEA:19469"/>
        <dbReference type="ChEBI" id="CHEBI:15378"/>
        <dbReference type="ChEBI" id="CHEBI:15379"/>
        <dbReference type="ChEBI" id="CHEBI:16480"/>
        <dbReference type="ChEBI" id="CHEBI:17632"/>
        <dbReference type="ChEBI" id="CHEBI:57540"/>
        <dbReference type="ChEBI" id="CHEBI:57945"/>
        <dbReference type="EC" id="1.14.12.17"/>
    </reaction>
</comment>
<evidence type="ECO:0000313" key="17">
    <source>
        <dbReference type="EMBL" id="GAV52645.1"/>
    </source>
</evidence>
<evidence type="ECO:0000256" key="9">
    <source>
        <dbReference type="ARBA" id="ARBA00022827"/>
    </source>
</evidence>
<reference evidence="17 18" key="1">
    <citation type="submission" date="2016-08" db="EMBL/GenBank/DDBJ databases">
        <title>Draft genome sequence of allopolyploid Zygosaccharomyces rouxii.</title>
        <authorList>
            <person name="Watanabe J."/>
            <person name="Uehara K."/>
            <person name="Mogi Y."/>
            <person name="Tsukioka Y."/>
        </authorList>
    </citation>
    <scope>NUCLEOTIDE SEQUENCE [LARGE SCALE GENOMIC DNA]</scope>
    <source>
        <strain evidence="17 18">NBRC 110957</strain>
    </source>
</reference>
<dbReference type="InterPro" id="IPR039261">
    <property type="entry name" value="FNR_nucleotide-bd"/>
</dbReference>
<protein>
    <recommendedName>
        <fullName evidence="4">nitric oxide dioxygenase</fullName>
        <ecNumber evidence="4">1.14.12.17</ecNumber>
    </recommendedName>
</protein>
<dbReference type="Pfam" id="PF00042">
    <property type="entry name" value="Globin"/>
    <property type="match status" value="1"/>
</dbReference>
<gene>
    <name evidence="17" type="ORF">ZYGR_0AG06360</name>
</gene>
<name>A0A1Q3AAB2_ZYGRO</name>
<evidence type="ECO:0000256" key="8">
    <source>
        <dbReference type="ARBA" id="ARBA00022723"/>
    </source>
</evidence>
<dbReference type="GO" id="GO:0008941">
    <property type="term" value="F:nitric oxide dioxygenase NAD(P)H activity"/>
    <property type="evidence" value="ECO:0007669"/>
    <property type="project" value="UniProtKB-EC"/>
</dbReference>
<feature type="domain" description="Globin" evidence="15">
    <location>
        <begin position="4"/>
        <end position="141"/>
    </location>
</feature>
<evidence type="ECO:0000256" key="3">
    <source>
        <dbReference type="ARBA" id="ARBA00006401"/>
    </source>
</evidence>
<dbReference type="InterPro" id="IPR009050">
    <property type="entry name" value="Globin-like_sf"/>
</dbReference>
<keyword evidence="12" id="KW-0520">NAD</keyword>
<organism evidence="17 18">
    <name type="scientific">Zygosaccharomyces rouxii</name>
    <dbReference type="NCBI Taxonomy" id="4956"/>
    <lineage>
        <taxon>Eukaryota</taxon>
        <taxon>Fungi</taxon>
        <taxon>Dikarya</taxon>
        <taxon>Ascomycota</taxon>
        <taxon>Saccharomycotina</taxon>
        <taxon>Saccharomycetes</taxon>
        <taxon>Saccharomycetales</taxon>
        <taxon>Saccharomycetaceae</taxon>
        <taxon>Zygosaccharomyces</taxon>
    </lineage>
</organism>
<keyword evidence="8" id="KW-0479">Metal-binding</keyword>
<evidence type="ECO:0000259" key="16">
    <source>
        <dbReference type="PROSITE" id="PS51384"/>
    </source>
</evidence>
<dbReference type="InterPro" id="IPR017938">
    <property type="entry name" value="Riboflavin_synthase-like_b-brl"/>
</dbReference>
<evidence type="ECO:0000256" key="7">
    <source>
        <dbReference type="ARBA" id="ARBA00022630"/>
    </source>
</evidence>
<keyword evidence="5" id="KW-0216">Detoxification</keyword>
<evidence type="ECO:0000256" key="2">
    <source>
        <dbReference type="ARBA" id="ARBA00001974"/>
    </source>
</evidence>
<evidence type="ECO:0000256" key="12">
    <source>
        <dbReference type="ARBA" id="ARBA00023027"/>
    </source>
</evidence>
<comment type="cofactor">
    <cofactor evidence="2">
        <name>FAD</name>
        <dbReference type="ChEBI" id="CHEBI:57692"/>
    </cofactor>
</comment>
<keyword evidence="10" id="KW-0521">NADP</keyword>
<dbReference type="CDD" id="cd08922">
    <property type="entry name" value="FHb-globin"/>
    <property type="match status" value="1"/>
</dbReference>
<dbReference type="InterPro" id="IPR001433">
    <property type="entry name" value="OxRdtase_FAD/NAD-bd"/>
</dbReference>
<dbReference type="EMBL" id="BDGX01000033">
    <property type="protein sequence ID" value="GAV52645.1"/>
    <property type="molecule type" value="Genomic_DNA"/>
</dbReference>
<dbReference type="Pfam" id="PF00970">
    <property type="entry name" value="FAD_binding_6"/>
    <property type="match status" value="1"/>
</dbReference>
<dbReference type="SUPFAM" id="SSF52343">
    <property type="entry name" value="Ferredoxin reductase-like, C-terminal NADP-linked domain"/>
    <property type="match status" value="1"/>
</dbReference>
<dbReference type="AlphaFoldDB" id="A0A1Q3AAB2"/>
<evidence type="ECO:0000256" key="11">
    <source>
        <dbReference type="ARBA" id="ARBA00023004"/>
    </source>
</evidence>
<keyword evidence="11" id="KW-0408">Iron</keyword>
<dbReference type="PROSITE" id="PS01033">
    <property type="entry name" value="GLOBIN"/>
    <property type="match status" value="1"/>
</dbReference>
<dbReference type="GO" id="GO:0071949">
    <property type="term" value="F:FAD binding"/>
    <property type="evidence" value="ECO:0007669"/>
    <property type="project" value="TreeGrafter"/>
</dbReference>
<dbReference type="FunFam" id="1.10.490.10:FF:000003">
    <property type="entry name" value="Flavohemoprotein"/>
    <property type="match status" value="1"/>
</dbReference>
<evidence type="ECO:0000256" key="6">
    <source>
        <dbReference type="ARBA" id="ARBA00022617"/>
    </source>
</evidence>
<comment type="catalytic activity">
    <reaction evidence="14">
        <text>2 nitric oxide + NADPH + 2 O2 = 2 nitrate + NADP(+) + H(+)</text>
        <dbReference type="Rhea" id="RHEA:19465"/>
        <dbReference type="ChEBI" id="CHEBI:15378"/>
        <dbReference type="ChEBI" id="CHEBI:15379"/>
        <dbReference type="ChEBI" id="CHEBI:16480"/>
        <dbReference type="ChEBI" id="CHEBI:17632"/>
        <dbReference type="ChEBI" id="CHEBI:57783"/>
        <dbReference type="ChEBI" id="CHEBI:58349"/>
        <dbReference type="EC" id="1.14.12.17"/>
    </reaction>
</comment>
<dbReference type="GO" id="GO:0046872">
    <property type="term" value="F:metal ion binding"/>
    <property type="evidence" value="ECO:0007669"/>
    <property type="project" value="UniProtKB-KW"/>
</dbReference>
<evidence type="ECO:0000313" key="18">
    <source>
        <dbReference type="Proteomes" id="UP000187013"/>
    </source>
</evidence>
<dbReference type="GO" id="GO:0019825">
    <property type="term" value="F:oxygen binding"/>
    <property type="evidence" value="ECO:0007669"/>
    <property type="project" value="InterPro"/>
</dbReference>
<comment type="similarity">
    <text evidence="3">In the C-terminal section; belongs to the flavoprotein pyridine nucleotide cytochrome reductase family.</text>
</comment>
<dbReference type="PANTHER" id="PTHR43396">
    <property type="entry name" value="FLAVOHEMOPROTEIN"/>
    <property type="match status" value="1"/>
</dbReference>
<dbReference type="PROSITE" id="PS51384">
    <property type="entry name" value="FAD_FR"/>
    <property type="match status" value="1"/>
</dbReference>
<dbReference type="OrthoDB" id="436496at2759"/>
<dbReference type="Gene3D" id="2.40.30.10">
    <property type="entry name" value="Translation factors"/>
    <property type="match status" value="1"/>
</dbReference>
<feature type="domain" description="FAD-binding FR-type" evidence="16">
    <location>
        <begin position="150"/>
        <end position="266"/>
    </location>
</feature>
<comment type="caution">
    <text evidence="17">The sequence shown here is derived from an EMBL/GenBank/DDBJ whole genome shotgun (WGS) entry which is preliminary data.</text>
</comment>
<evidence type="ECO:0000256" key="4">
    <source>
        <dbReference type="ARBA" id="ARBA00012229"/>
    </source>
</evidence>
<dbReference type="InterPro" id="IPR008333">
    <property type="entry name" value="Cbr1-like_FAD-bd_dom"/>
</dbReference>
<dbReference type="GO" id="GO:0009636">
    <property type="term" value="P:response to toxic substance"/>
    <property type="evidence" value="ECO:0007669"/>
    <property type="project" value="UniProtKB-KW"/>
</dbReference>
<dbReference type="SUPFAM" id="SSF63380">
    <property type="entry name" value="Riboflavin synthase domain-like"/>
    <property type="match status" value="1"/>
</dbReference>
<keyword evidence="7" id="KW-0285">Flavoprotein</keyword>
<keyword evidence="6" id="KW-0349">Heme</keyword>
<dbReference type="Gene3D" id="3.40.50.80">
    <property type="entry name" value="Nucleotide-binding domain of ferredoxin-NADP reductase (FNR) module"/>
    <property type="match status" value="1"/>
</dbReference>
<sequence length="399" mass="44328">MVAMLNQQVREIVKATVPVLEQHGTTITSTFYKNMLGEHEELRNVFNRINQARGAQPTALATTVLAAAKHIDNLSVLGPYVNLIAQKHRALQIKPEQYPIVGHYLLLAIKQVLGDAATPEILGAWKEAYGAIADVFINAEAQLYKDALWDGWKPFTVVNREHVAADIVEFTVAPQPGSGVELSKIPIIAGQYITVNVHPTTQGNKYDALRHYSICSESKDQGIKFAVKLETSDEHADGLVSEYLHHNVTIGDQILLSAPAGDFALEESLIKQEKTPLVLLSSGVGATPLMAMLERQIKENPKRPIIWIQSSHEESQQAFRNKLENVTQKCQNFQKLAVFTSVQPRIGLSFLQKHVPSDADIYVCGSMSFMTAMLEHLESLHHKNVHYELFGPKMVTVKV</sequence>
<dbReference type="SUPFAM" id="SSF46458">
    <property type="entry name" value="Globin-like"/>
    <property type="match status" value="1"/>
</dbReference>
<dbReference type="GO" id="GO:0046210">
    <property type="term" value="P:nitric oxide catabolic process"/>
    <property type="evidence" value="ECO:0007669"/>
    <property type="project" value="TreeGrafter"/>
</dbReference>
<dbReference type="GO" id="GO:0020037">
    <property type="term" value="F:heme binding"/>
    <property type="evidence" value="ECO:0007669"/>
    <property type="project" value="InterPro"/>
</dbReference>
<proteinExistence type="inferred from homology"/>
<dbReference type="CDD" id="cd06184">
    <property type="entry name" value="flavohem_like_fad_nad_binding"/>
    <property type="match status" value="1"/>
</dbReference>
<evidence type="ECO:0000256" key="1">
    <source>
        <dbReference type="ARBA" id="ARBA00001970"/>
    </source>
</evidence>
<accession>A0A1Q3AAB2</accession>
<dbReference type="Proteomes" id="UP000187013">
    <property type="component" value="Unassembled WGS sequence"/>
</dbReference>
<dbReference type="Gene3D" id="1.10.490.10">
    <property type="entry name" value="Globins"/>
    <property type="match status" value="1"/>
</dbReference>
<dbReference type="InterPro" id="IPR000971">
    <property type="entry name" value="Globin"/>
</dbReference>
<comment type="cofactor">
    <cofactor evidence="1">
        <name>heme b</name>
        <dbReference type="ChEBI" id="CHEBI:60344"/>
    </cofactor>
</comment>
<evidence type="ECO:0000256" key="14">
    <source>
        <dbReference type="ARBA" id="ARBA00049433"/>
    </source>
</evidence>
<dbReference type="InterPro" id="IPR017927">
    <property type="entry name" value="FAD-bd_FR_type"/>
</dbReference>
<dbReference type="GO" id="GO:0071500">
    <property type="term" value="P:cellular response to nitrosative stress"/>
    <property type="evidence" value="ECO:0007669"/>
    <property type="project" value="TreeGrafter"/>
</dbReference>
<dbReference type="PANTHER" id="PTHR43396:SF3">
    <property type="entry name" value="FLAVOHEMOPROTEIN"/>
    <property type="match status" value="1"/>
</dbReference>
<dbReference type="InterPro" id="IPR012292">
    <property type="entry name" value="Globin/Proto"/>
</dbReference>
<dbReference type="Pfam" id="PF00175">
    <property type="entry name" value="NAD_binding_1"/>
    <property type="match status" value="1"/>
</dbReference>
<evidence type="ECO:0000259" key="15">
    <source>
        <dbReference type="PROSITE" id="PS01033"/>
    </source>
</evidence>
<evidence type="ECO:0000256" key="13">
    <source>
        <dbReference type="ARBA" id="ARBA00048649"/>
    </source>
</evidence>
<evidence type="ECO:0000256" key="10">
    <source>
        <dbReference type="ARBA" id="ARBA00022857"/>
    </source>
</evidence>
<dbReference type="EC" id="1.14.12.17" evidence="4"/>
<evidence type="ECO:0000256" key="5">
    <source>
        <dbReference type="ARBA" id="ARBA00022575"/>
    </source>
</evidence>
<keyword evidence="9" id="KW-0274">FAD</keyword>